<gene>
    <name evidence="1" type="ORF">HGG76_05800</name>
</gene>
<comment type="caution">
    <text evidence="1">The sequence shown here is derived from an EMBL/GenBank/DDBJ whole genome shotgun (WGS) entry which is preliminary data.</text>
</comment>
<proteinExistence type="predicted"/>
<evidence type="ECO:0000313" key="2">
    <source>
        <dbReference type="Proteomes" id="UP000558475"/>
    </source>
</evidence>
<organism evidence="1 2">
    <name type="scientific">Brucella tritici</name>
    <dbReference type="NCBI Taxonomy" id="94626"/>
    <lineage>
        <taxon>Bacteria</taxon>
        <taxon>Pseudomonadati</taxon>
        <taxon>Pseudomonadota</taxon>
        <taxon>Alphaproteobacteria</taxon>
        <taxon>Hyphomicrobiales</taxon>
        <taxon>Brucellaceae</taxon>
        <taxon>Brucella/Ochrobactrum group</taxon>
        <taxon>Brucella</taxon>
    </lineage>
</organism>
<name>A0A7X6FPF1_9HYPH</name>
<reference evidence="1 2" key="1">
    <citation type="submission" date="2020-04" db="EMBL/GenBank/DDBJ databases">
        <title>Whole genome sequencing of clinical and environmental type strains of Ochrobactrum.</title>
        <authorList>
            <person name="Dharne M."/>
        </authorList>
    </citation>
    <scope>NUCLEOTIDE SEQUENCE [LARGE SCALE GENOMIC DNA]</scope>
    <source>
        <strain evidence="1 2">DSM 13340</strain>
    </source>
</reference>
<dbReference type="EMBL" id="JAAXZB010000001">
    <property type="protein sequence ID" value="NKW09411.1"/>
    <property type="molecule type" value="Genomic_DNA"/>
</dbReference>
<accession>A0A7X6FPF1</accession>
<dbReference type="Proteomes" id="UP000558475">
    <property type="component" value="Unassembled WGS sequence"/>
</dbReference>
<dbReference type="AlphaFoldDB" id="A0A7X6FPF1"/>
<protein>
    <submittedName>
        <fullName evidence="1">Uncharacterized protein</fullName>
    </submittedName>
</protein>
<sequence length="90" mass="10563">MLEVVDSSLREVIHYPRRAFASAVISKQQRDAWLERMPQIRIYFANYQGKADLATFPGGRQETRQFRKPCVCEARRRCGHIWAACRYTLS</sequence>
<evidence type="ECO:0000313" key="1">
    <source>
        <dbReference type="EMBL" id="NKW09411.1"/>
    </source>
</evidence>